<dbReference type="SMART" id="SM00487">
    <property type="entry name" value="DEXDc"/>
    <property type="match status" value="1"/>
</dbReference>
<dbReference type="Gene3D" id="3.40.50.300">
    <property type="entry name" value="P-loop containing nucleotide triphosphate hydrolases"/>
    <property type="match status" value="2"/>
</dbReference>
<sequence>MSPLSHTFRFKYSWRTYQKRFLEGFETHKNDNHLHVVAPPGSGKTVLGLEMIGQISKKTLVLAPTLTIRNQWNERMLECFVKDESAVETSFDIKNPETLTFSTYQSLHSFYKNNLESSDAELLAFFEAANIETIVLDEAHHLKNEWWKPLFSLKQLPECVLISLTATPPYDSENSEIAKYFELCGPIDMEIGVPELVKEGNLCPHQDYIYFSEPSKAQIQDIITYREQLLQFVLDLQKNEELQQFITQHPFYSATETSLEEIFSQPELYSAMLIYLNSCGKIIPPEKTNVLGITTKKITYPSFNYHWVEALLQPLLVTERETYVDNESLLSSIEKDLRKIGGFDKKRVNLEGEKKLYRSLSQSPNKLKSIVEIVNIESDAMQRNLRMVILSDYIRSEFLSINEASKLSEINKLGVIPIFQYLRLQLSEIPAVQESKIAVLTGSLVVVHQELVSELVKLLSEADFNQTPLPDTNFTVITPTTQGKKEIVSTITQLFEAGNIEILIGTKSLLGEGWDAPAINTLILASFVGSFVMSNQMRGRAIRVFPTNPFKVANIWHIACLDPTHEQGGVDVALLLRRFDAFCGVSLEGTPYIENGSDRFGILDADLQADSLNKKMKSLALHREAVSKRWNQAITEGAVLVRELKIEYSSKKRTVKPKKLLYQDVVKFAFLELVALVLITIPELFVKNIGAFLTRGMLYFFYAIASGFAFVFIPKLWKAIRLYLKFGRKDRQLRNIATSVVQAMCQKKIITTPETQLKIRIETFEKGAISCYLLGATVQEELQFVTYLDEIIQTIDNPRYLIVQSNWLRKQLGYSNYYAIPGIFAEHKKDANLFLYYWRKHNGKKATMLFTRNRNGRKTLLKARFQHFNDQTTVASKKALIWK</sequence>
<accession>A0A1G7D442</accession>
<organism evidence="3 4">
    <name type="scientific">Ulvibacter litoralis</name>
    <dbReference type="NCBI Taxonomy" id="227084"/>
    <lineage>
        <taxon>Bacteria</taxon>
        <taxon>Pseudomonadati</taxon>
        <taxon>Bacteroidota</taxon>
        <taxon>Flavobacteriia</taxon>
        <taxon>Flavobacteriales</taxon>
        <taxon>Flavobacteriaceae</taxon>
        <taxon>Ulvibacter</taxon>
    </lineage>
</organism>
<dbReference type="STRING" id="227084.SAMN05421855_101756"/>
<feature type="transmembrane region" description="Helical" evidence="1">
    <location>
        <begin position="514"/>
        <end position="533"/>
    </location>
</feature>
<dbReference type="GO" id="GO:0003677">
    <property type="term" value="F:DNA binding"/>
    <property type="evidence" value="ECO:0007669"/>
    <property type="project" value="InterPro"/>
</dbReference>
<dbReference type="InterPro" id="IPR027417">
    <property type="entry name" value="P-loop_NTPase"/>
</dbReference>
<dbReference type="Proteomes" id="UP000199321">
    <property type="component" value="Unassembled WGS sequence"/>
</dbReference>
<dbReference type="InterPro" id="IPR050742">
    <property type="entry name" value="Helicase_Restrict-Modif_Enz"/>
</dbReference>
<reference evidence="3 4" key="1">
    <citation type="submission" date="2016-10" db="EMBL/GenBank/DDBJ databases">
        <authorList>
            <person name="de Groot N.N."/>
        </authorList>
    </citation>
    <scope>NUCLEOTIDE SEQUENCE [LARGE SCALE GENOMIC DNA]</scope>
    <source>
        <strain evidence="3 4">DSM 16195</strain>
    </source>
</reference>
<keyword evidence="1" id="KW-0812">Transmembrane</keyword>
<gene>
    <name evidence="3" type="ORF">SAMN05421855_101756</name>
</gene>
<dbReference type="OrthoDB" id="9759819at2"/>
<keyword evidence="4" id="KW-1185">Reference proteome</keyword>
<evidence type="ECO:0000313" key="4">
    <source>
        <dbReference type="Proteomes" id="UP000199321"/>
    </source>
</evidence>
<dbReference type="InterPro" id="IPR006935">
    <property type="entry name" value="Helicase/UvrB_N"/>
</dbReference>
<dbReference type="PANTHER" id="PTHR47396:SF1">
    <property type="entry name" value="ATP-DEPENDENT HELICASE IRC3-RELATED"/>
    <property type="match status" value="1"/>
</dbReference>
<feature type="transmembrane region" description="Helical" evidence="1">
    <location>
        <begin position="660"/>
        <end position="679"/>
    </location>
</feature>
<dbReference type="AlphaFoldDB" id="A0A1G7D442"/>
<dbReference type="RefSeq" id="WP_093140671.1">
    <property type="nucleotide sequence ID" value="NZ_BMWO01000001.1"/>
</dbReference>
<dbReference type="GO" id="GO:0004386">
    <property type="term" value="F:helicase activity"/>
    <property type="evidence" value="ECO:0007669"/>
    <property type="project" value="UniProtKB-KW"/>
</dbReference>
<dbReference type="Pfam" id="PF04851">
    <property type="entry name" value="ResIII"/>
    <property type="match status" value="1"/>
</dbReference>
<dbReference type="EMBL" id="FNBA01000001">
    <property type="protein sequence ID" value="SDE46261.1"/>
    <property type="molecule type" value="Genomic_DNA"/>
</dbReference>
<proteinExistence type="predicted"/>
<dbReference type="GO" id="GO:0016787">
    <property type="term" value="F:hydrolase activity"/>
    <property type="evidence" value="ECO:0007669"/>
    <property type="project" value="InterPro"/>
</dbReference>
<dbReference type="CDD" id="cd18785">
    <property type="entry name" value="SF2_C"/>
    <property type="match status" value="1"/>
</dbReference>
<protein>
    <submittedName>
        <fullName evidence="3">Helicase conserved C-terminal domain-containing protein</fullName>
    </submittedName>
</protein>
<feature type="transmembrane region" description="Helical" evidence="1">
    <location>
        <begin position="699"/>
        <end position="724"/>
    </location>
</feature>
<feature type="domain" description="Helicase ATP-binding" evidence="2">
    <location>
        <begin position="25"/>
        <end position="186"/>
    </location>
</feature>
<dbReference type="GO" id="GO:0005829">
    <property type="term" value="C:cytosol"/>
    <property type="evidence" value="ECO:0007669"/>
    <property type="project" value="TreeGrafter"/>
</dbReference>
<evidence type="ECO:0000313" key="3">
    <source>
        <dbReference type="EMBL" id="SDE46261.1"/>
    </source>
</evidence>
<dbReference type="PANTHER" id="PTHR47396">
    <property type="entry name" value="TYPE I RESTRICTION ENZYME ECOKI R PROTEIN"/>
    <property type="match status" value="1"/>
</dbReference>
<dbReference type="GO" id="GO:0005524">
    <property type="term" value="F:ATP binding"/>
    <property type="evidence" value="ECO:0007669"/>
    <property type="project" value="InterPro"/>
</dbReference>
<keyword evidence="3" id="KW-0547">Nucleotide-binding</keyword>
<dbReference type="PROSITE" id="PS51192">
    <property type="entry name" value="HELICASE_ATP_BIND_1"/>
    <property type="match status" value="1"/>
</dbReference>
<name>A0A1G7D442_9FLAO</name>
<evidence type="ECO:0000259" key="2">
    <source>
        <dbReference type="PROSITE" id="PS51192"/>
    </source>
</evidence>
<dbReference type="InterPro" id="IPR014001">
    <property type="entry name" value="Helicase_ATP-bd"/>
</dbReference>
<keyword evidence="3" id="KW-0347">Helicase</keyword>
<keyword evidence="3" id="KW-0067">ATP-binding</keyword>
<dbReference type="SUPFAM" id="SSF52540">
    <property type="entry name" value="P-loop containing nucleoside triphosphate hydrolases"/>
    <property type="match status" value="1"/>
</dbReference>
<keyword evidence="3" id="KW-0378">Hydrolase</keyword>
<keyword evidence="1" id="KW-1133">Transmembrane helix</keyword>
<evidence type="ECO:0000256" key="1">
    <source>
        <dbReference type="SAM" id="Phobius"/>
    </source>
</evidence>
<keyword evidence="1" id="KW-0472">Membrane</keyword>